<name>A0AAW2EDH0_9HYME</name>
<dbReference type="PANTHER" id="PTHR24292">
    <property type="entry name" value="CYTOCHROME P450"/>
    <property type="match status" value="1"/>
</dbReference>
<dbReference type="PROSITE" id="PS00086">
    <property type="entry name" value="CYTOCHROME_P450"/>
    <property type="match status" value="1"/>
</dbReference>
<evidence type="ECO:0000256" key="12">
    <source>
        <dbReference type="ARBA" id="ARBA00023136"/>
    </source>
</evidence>
<keyword evidence="6 13" id="KW-0479">Metal-binding</keyword>
<dbReference type="PANTHER" id="PTHR24292:SF100">
    <property type="entry name" value="CYTOCHROME P450 6A16, ISOFORM B-RELATED"/>
    <property type="match status" value="1"/>
</dbReference>
<evidence type="ECO:0000256" key="5">
    <source>
        <dbReference type="ARBA" id="ARBA00022617"/>
    </source>
</evidence>
<dbReference type="GO" id="GO:0016705">
    <property type="term" value="F:oxidoreductase activity, acting on paired donors, with incorporation or reduction of molecular oxygen"/>
    <property type="evidence" value="ECO:0007669"/>
    <property type="project" value="InterPro"/>
</dbReference>
<evidence type="ECO:0000256" key="1">
    <source>
        <dbReference type="ARBA" id="ARBA00001971"/>
    </source>
</evidence>
<dbReference type="InterPro" id="IPR050476">
    <property type="entry name" value="Insect_CytP450_Detox"/>
</dbReference>
<evidence type="ECO:0000256" key="8">
    <source>
        <dbReference type="ARBA" id="ARBA00022848"/>
    </source>
</evidence>
<keyword evidence="10 13" id="KW-0408">Iron</keyword>
<keyword evidence="5 13" id="KW-0349">Heme</keyword>
<dbReference type="Gene3D" id="1.10.630.10">
    <property type="entry name" value="Cytochrome P450"/>
    <property type="match status" value="1"/>
</dbReference>
<dbReference type="GO" id="GO:0020037">
    <property type="term" value="F:heme binding"/>
    <property type="evidence" value="ECO:0007669"/>
    <property type="project" value="InterPro"/>
</dbReference>
<evidence type="ECO:0000256" key="7">
    <source>
        <dbReference type="ARBA" id="ARBA00022824"/>
    </source>
</evidence>
<comment type="caution">
    <text evidence="16">The sequence shown here is derived from an EMBL/GenBank/DDBJ whole genome shotgun (WGS) entry which is preliminary data.</text>
</comment>
<keyword evidence="9 14" id="KW-0560">Oxidoreductase</keyword>
<dbReference type="GO" id="GO:0005506">
    <property type="term" value="F:iron ion binding"/>
    <property type="evidence" value="ECO:0007669"/>
    <property type="project" value="InterPro"/>
</dbReference>
<dbReference type="InterPro" id="IPR017972">
    <property type="entry name" value="Cyt_P450_CS"/>
</dbReference>
<dbReference type="FunFam" id="1.10.630.10:FF:000182">
    <property type="entry name" value="Cytochrome P450 3A4"/>
    <property type="match status" value="1"/>
</dbReference>
<evidence type="ECO:0000313" key="16">
    <source>
        <dbReference type="EMBL" id="KAL0101751.1"/>
    </source>
</evidence>
<evidence type="ECO:0000256" key="9">
    <source>
        <dbReference type="ARBA" id="ARBA00023002"/>
    </source>
</evidence>
<dbReference type="InterPro" id="IPR001128">
    <property type="entry name" value="Cyt_P450"/>
</dbReference>
<evidence type="ECO:0000256" key="6">
    <source>
        <dbReference type="ARBA" id="ARBA00022723"/>
    </source>
</evidence>
<dbReference type="PRINTS" id="PR00463">
    <property type="entry name" value="EP450I"/>
</dbReference>
<dbReference type="PRINTS" id="PR00385">
    <property type="entry name" value="P450"/>
</dbReference>
<keyword evidence="11 14" id="KW-0503">Monooxygenase</keyword>
<evidence type="ECO:0000256" key="10">
    <source>
        <dbReference type="ARBA" id="ARBA00023004"/>
    </source>
</evidence>
<feature type="region of interest" description="Disordered" evidence="15">
    <location>
        <begin position="1"/>
        <end position="22"/>
    </location>
</feature>
<proteinExistence type="inferred from homology"/>
<keyword evidence="17" id="KW-1185">Reference proteome</keyword>
<feature type="binding site" description="axial binding residue" evidence="13">
    <location>
        <position position="181"/>
    </location>
    <ligand>
        <name>heme</name>
        <dbReference type="ChEBI" id="CHEBI:30413"/>
    </ligand>
    <ligandPart>
        <name>Fe</name>
        <dbReference type="ChEBI" id="CHEBI:18248"/>
    </ligandPart>
</feature>
<keyword evidence="12" id="KW-0472">Membrane</keyword>
<comment type="cofactor">
    <cofactor evidence="1 13">
        <name>heme</name>
        <dbReference type="ChEBI" id="CHEBI:30413"/>
    </cofactor>
</comment>
<dbReference type="AlphaFoldDB" id="A0AAW2EDH0"/>
<keyword evidence="8" id="KW-0492">Microsome</keyword>
<evidence type="ECO:0000256" key="4">
    <source>
        <dbReference type="ARBA" id="ARBA00010617"/>
    </source>
</evidence>
<dbReference type="InterPro" id="IPR036396">
    <property type="entry name" value="Cyt_P450_sf"/>
</dbReference>
<dbReference type="GO" id="GO:0004497">
    <property type="term" value="F:monooxygenase activity"/>
    <property type="evidence" value="ECO:0007669"/>
    <property type="project" value="UniProtKB-KW"/>
</dbReference>
<evidence type="ECO:0000313" key="17">
    <source>
        <dbReference type="Proteomes" id="UP001430953"/>
    </source>
</evidence>
<gene>
    <name evidence="16" type="ORF">PUN28_019107</name>
</gene>
<organism evidence="16 17">
    <name type="scientific">Cardiocondyla obscurior</name>
    <dbReference type="NCBI Taxonomy" id="286306"/>
    <lineage>
        <taxon>Eukaryota</taxon>
        <taxon>Metazoa</taxon>
        <taxon>Ecdysozoa</taxon>
        <taxon>Arthropoda</taxon>
        <taxon>Hexapoda</taxon>
        <taxon>Insecta</taxon>
        <taxon>Pterygota</taxon>
        <taxon>Neoptera</taxon>
        <taxon>Endopterygota</taxon>
        <taxon>Hymenoptera</taxon>
        <taxon>Apocrita</taxon>
        <taxon>Aculeata</taxon>
        <taxon>Formicoidea</taxon>
        <taxon>Formicidae</taxon>
        <taxon>Myrmicinae</taxon>
        <taxon>Cardiocondyla</taxon>
    </lineage>
</organism>
<sequence length="236" mass="27054">MQLMEKDHLDEDDNGKNNNITSTTDKLTMTEAAAQSFFFFLAGFETSSATATFALYELAHHEDVQDKLRNEIDEVLKTYGELSYDTVNEMKYLHKVVNETMRKYPPIPFLVRICTQEINLETTEIIVPKGTLIFMPIFGLHRDPSIYPDPEKFDPERFNADEIAIRHSYTFLPFGEGPRNCIGMRFGYIQTKVGLVNLLSKYKFKPHPQTPYPLSFNEKSLGLAAKGGVHLHIEPR</sequence>
<evidence type="ECO:0008006" key="18">
    <source>
        <dbReference type="Google" id="ProtNLM"/>
    </source>
</evidence>
<evidence type="ECO:0000256" key="15">
    <source>
        <dbReference type="SAM" id="MobiDB-lite"/>
    </source>
</evidence>
<dbReference type="SUPFAM" id="SSF48264">
    <property type="entry name" value="Cytochrome P450"/>
    <property type="match status" value="1"/>
</dbReference>
<dbReference type="Pfam" id="PF00067">
    <property type="entry name" value="p450"/>
    <property type="match status" value="1"/>
</dbReference>
<evidence type="ECO:0000256" key="13">
    <source>
        <dbReference type="PIRSR" id="PIRSR602401-1"/>
    </source>
</evidence>
<keyword evidence="7" id="KW-0256">Endoplasmic reticulum</keyword>
<comment type="similarity">
    <text evidence="4 14">Belongs to the cytochrome P450 family.</text>
</comment>
<evidence type="ECO:0000256" key="3">
    <source>
        <dbReference type="ARBA" id="ARBA00004406"/>
    </source>
</evidence>
<protein>
    <recommendedName>
        <fullName evidence="18">Cytochrome P450</fullName>
    </recommendedName>
</protein>
<dbReference type="EMBL" id="JADYXP020000024">
    <property type="protein sequence ID" value="KAL0101751.1"/>
    <property type="molecule type" value="Genomic_DNA"/>
</dbReference>
<dbReference type="Proteomes" id="UP001430953">
    <property type="component" value="Unassembled WGS sequence"/>
</dbReference>
<comment type="subcellular location">
    <subcellularLocation>
        <location evidence="3">Endoplasmic reticulum membrane</location>
        <topology evidence="3">Peripheral membrane protein</topology>
    </subcellularLocation>
    <subcellularLocation>
        <location evidence="2">Microsome membrane</location>
        <topology evidence="2">Peripheral membrane protein</topology>
    </subcellularLocation>
</comment>
<evidence type="ECO:0000256" key="2">
    <source>
        <dbReference type="ARBA" id="ARBA00004174"/>
    </source>
</evidence>
<dbReference type="GO" id="GO:0005789">
    <property type="term" value="C:endoplasmic reticulum membrane"/>
    <property type="evidence" value="ECO:0007669"/>
    <property type="project" value="UniProtKB-SubCell"/>
</dbReference>
<evidence type="ECO:0000256" key="14">
    <source>
        <dbReference type="RuleBase" id="RU000461"/>
    </source>
</evidence>
<accession>A0AAW2EDH0</accession>
<reference evidence="16 17" key="1">
    <citation type="submission" date="2023-03" db="EMBL/GenBank/DDBJ databases">
        <title>High recombination rates correlate with genetic variation in Cardiocondyla obscurior ants.</title>
        <authorList>
            <person name="Errbii M."/>
        </authorList>
    </citation>
    <scope>NUCLEOTIDE SEQUENCE [LARGE SCALE GENOMIC DNA]</scope>
    <source>
        <strain evidence="16">Alpha-2009</strain>
        <tissue evidence="16">Whole body</tissue>
    </source>
</reference>
<evidence type="ECO:0000256" key="11">
    <source>
        <dbReference type="ARBA" id="ARBA00023033"/>
    </source>
</evidence>
<dbReference type="InterPro" id="IPR002401">
    <property type="entry name" value="Cyt_P450_E_grp-I"/>
</dbReference>